<dbReference type="Proteomes" id="UP000015388">
    <property type="component" value="Chromosome"/>
</dbReference>
<dbReference type="PANTHER" id="PTHR43176:SF3">
    <property type="entry name" value="3-HYDROXYISOBUTYRYL-COA HYDROLASE, MITOCHONDRIAL"/>
    <property type="match status" value="1"/>
</dbReference>
<evidence type="ECO:0000313" key="6">
    <source>
        <dbReference type="Proteomes" id="UP000015388"/>
    </source>
</evidence>
<comment type="catalytic activity">
    <reaction evidence="1">
        <text>3-hydroxy-2-methylpropanoyl-CoA + H2O = 3-hydroxy-2-methylpropanoate + CoA + H(+)</text>
        <dbReference type="Rhea" id="RHEA:20888"/>
        <dbReference type="ChEBI" id="CHEBI:11805"/>
        <dbReference type="ChEBI" id="CHEBI:15377"/>
        <dbReference type="ChEBI" id="CHEBI:15378"/>
        <dbReference type="ChEBI" id="CHEBI:57287"/>
        <dbReference type="ChEBI" id="CHEBI:57340"/>
        <dbReference type="EC" id="3.1.2.4"/>
    </reaction>
</comment>
<dbReference type="Pfam" id="PF16113">
    <property type="entry name" value="ECH_2"/>
    <property type="match status" value="1"/>
</dbReference>
<dbReference type="InterPro" id="IPR045004">
    <property type="entry name" value="ECH_dom"/>
</dbReference>
<dbReference type="AlphaFoldDB" id="S5T194"/>
<dbReference type="NCBIfam" id="NF004127">
    <property type="entry name" value="PRK05617.1"/>
    <property type="match status" value="1"/>
</dbReference>
<dbReference type="CDD" id="cd06558">
    <property type="entry name" value="crotonase-like"/>
    <property type="match status" value="1"/>
</dbReference>
<keyword evidence="3 5" id="KW-0378">Hydrolase</keyword>
<dbReference type="SUPFAM" id="SSF52096">
    <property type="entry name" value="ClpP/crotonase"/>
    <property type="match status" value="1"/>
</dbReference>
<feature type="domain" description="Enoyl-CoA hydratase/isomerase" evidence="4">
    <location>
        <begin position="10"/>
        <end position="316"/>
    </location>
</feature>
<dbReference type="PATRIC" id="fig|1224163.3.peg.841"/>
<protein>
    <recommendedName>
        <fullName evidence="2">3-hydroxyisobutyryl-CoA hydrolase</fullName>
        <ecNumber evidence="2">3.1.2.4</ecNumber>
    </recommendedName>
</protein>
<dbReference type="InterPro" id="IPR029045">
    <property type="entry name" value="ClpP/crotonase-like_dom_sf"/>
</dbReference>
<dbReference type="KEGG" id="cmd:B841_04210"/>
<dbReference type="STRING" id="1224163.B841_04210"/>
<evidence type="ECO:0000256" key="1">
    <source>
        <dbReference type="ARBA" id="ARBA00001709"/>
    </source>
</evidence>
<gene>
    <name evidence="5" type="ORF">B841_04210</name>
</gene>
<proteinExistence type="predicted"/>
<dbReference type="PANTHER" id="PTHR43176">
    <property type="entry name" value="3-HYDROXYISOBUTYRYL-COA HYDROLASE-RELATED"/>
    <property type="match status" value="1"/>
</dbReference>
<name>S5T194_9CORY</name>
<dbReference type="InterPro" id="IPR032259">
    <property type="entry name" value="HIBYL-CoA-H"/>
</dbReference>
<dbReference type="eggNOG" id="COG1024">
    <property type="taxonomic scope" value="Bacteria"/>
</dbReference>
<evidence type="ECO:0000313" key="5">
    <source>
        <dbReference type="EMBL" id="AGS34325.1"/>
    </source>
</evidence>
<evidence type="ECO:0000256" key="3">
    <source>
        <dbReference type="ARBA" id="ARBA00022801"/>
    </source>
</evidence>
<dbReference type="GO" id="GO:0003860">
    <property type="term" value="F:3-hydroxyisobutyryl-CoA hydrolase activity"/>
    <property type="evidence" value="ECO:0007669"/>
    <property type="project" value="UniProtKB-EC"/>
</dbReference>
<reference evidence="5 6" key="1">
    <citation type="submission" date="2012-11" db="EMBL/GenBank/DDBJ databases">
        <title>The complete genome sequence of Corynebacterium maris Coryn-1 (=DSM 45190).</title>
        <authorList>
            <person name="Schaffert L."/>
            <person name="Albersmeier A."/>
            <person name="Kalinowski J."/>
            <person name="Ruckert C."/>
        </authorList>
    </citation>
    <scope>NUCLEOTIDE SEQUENCE [LARGE SCALE GENOMIC DNA]</scope>
    <source>
        <strain evidence="6">Coryn-1</strain>
    </source>
</reference>
<dbReference type="Gene3D" id="3.90.226.10">
    <property type="entry name" value="2-enoyl-CoA Hydratase, Chain A, domain 1"/>
    <property type="match status" value="1"/>
</dbReference>
<dbReference type="HOGENOM" id="CLU_009834_22_1_11"/>
<dbReference type="EMBL" id="CP003924">
    <property type="protein sequence ID" value="AGS34325.1"/>
    <property type="molecule type" value="Genomic_DNA"/>
</dbReference>
<evidence type="ECO:0000256" key="2">
    <source>
        <dbReference type="ARBA" id="ARBA00011915"/>
    </source>
</evidence>
<accession>S5T194</accession>
<sequence>MITSISNTTGVIRLNRPRAINALTPEMVEAVAQSLREWRDDVAITQVLVLSNSEKGFCSGGDVRWAREQVLAGKAAKADEFFAVEYAMNREIAEFPKPYVSLIDGVVMGGGLGISAHGSHRVITPAAFASMPETAIGYVTDVGMSQVFQTLRFGPATGRFLALTGYRLTAADMLASGLATHHVDAADGVAEAIVEKGVDQVLAELATQPEEQSRLAELINDIDATFGHDTWAEIDRALKSHDNAEFVSLVRELTAGASPTSLARSTELMAANLEVDLAQALDNERVMGEKMRRHPDFVEGVRAVLVDKTRDAEFTTAP</sequence>
<keyword evidence="6" id="KW-1185">Reference proteome</keyword>
<organism evidence="5 6">
    <name type="scientific">Corynebacterium maris DSM 45190</name>
    <dbReference type="NCBI Taxonomy" id="1224163"/>
    <lineage>
        <taxon>Bacteria</taxon>
        <taxon>Bacillati</taxon>
        <taxon>Actinomycetota</taxon>
        <taxon>Actinomycetes</taxon>
        <taxon>Mycobacteriales</taxon>
        <taxon>Corynebacteriaceae</taxon>
        <taxon>Corynebacterium</taxon>
    </lineage>
</organism>
<dbReference type="GO" id="GO:0006574">
    <property type="term" value="P:L-valine catabolic process"/>
    <property type="evidence" value="ECO:0007669"/>
    <property type="project" value="TreeGrafter"/>
</dbReference>
<evidence type="ECO:0000259" key="4">
    <source>
        <dbReference type="Pfam" id="PF16113"/>
    </source>
</evidence>
<dbReference type="EC" id="3.1.2.4" evidence="2"/>